<protein>
    <submittedName>
        <fullName evidence="2">Glycosyltransferase family 4 protein</fullName>
    </submittedName>
</protein>
<dbReference type="KEGG" id="spii:G7077_03180"/>
<reference evidence="2 3" key="1">
    <citation type="submission" date="2020-03" db="EMBL/GenBank/DDBJ databases">
        <title>Sphingomonas sp. nov., isolated from fish.</title>
        <authorList>
            <person name="Hyun D.-W."/>
            <person name="Bae J.-W."/>
        </authorList>
    </citation>
    <scope>NUCLEOTIDE SEQUENCE [LARGE SCALE GENOMIC DNA]</scope>
    <source>
        <strain evidence="2 3">HDW15B</strain>
    </source>
</reference>
<gene>
    <name evidence="2" type="ORF">G7077_03180</name>
</gene>
<dbReference type="InterPro" id="IPR001296">
    <property type="entry name" value="Glyco_trans_1"/>
</dbReference>
<dbReference type="EMBL" id="CP049869">
    <property type="protein sequence ID" value="QIK78062.1"/>
    <property type="molecule type" value="Genomic_DNA"/>
</dbReference>
<proteinExistence type="predicted"/>
<dbReference type="PANTHER" id="PTHR46401">
    <property type="entry name" value="GLYCOSYLTRANSFERASE WBBK-RELATED"/>
    <property type="match status" value="1"/>
</dbReference>
<sequence>MTEGTLLIDVSRLVWRRWTLRLPTGIDRVCFEYVLRFGREAQAVVQFRGKVWVFNKKDSRRLFELICSDDRGVRPSLVSCLALGLLRASTAPPRANMVYLNVGHTGLDHDGLVNWVARHKVKAVYLIHDLIPITHPQYCRAGEADKHALRTRNALISATGIICNSAATCAELRTFAEQSRLPMPDTILAWISGTSPLRSAEPKLLDRPYFITVGTIEARKNHLLLLAVWKSLVAKLGDGAPILVIVGQRGWEADAVTSVLDNPGSLSGFVRECGRCDDDELASWMRGARALLMPSRVEGFGLPVIEALQLQVPVIAADLAVYREIVGTIPSYLDPEDPQAWEQKILEYSADSEDRSRQLRDVETFKAPDWESHFAIVTDWLPRL</sequence>
<dbReference type="Gene3D" id="3.40.50.2000">
    <property type="entry name" value="Glycogen Phosphorylase B"/>
    <property type="match status" value="1"/>
</dbReference>
<dbReference type="RefSeq" id="WP_166410456.1">
    <property type="nucleotide sequence ID" value="NZ_CP049869.1"/>
</dbReference>
<keyword evidence="2" id="KW-0808">Transferase</keyword>
<organism evidence="2 3">
    <name type="scientific">Sphingomonas piscis</name>
    <dbReference type="NCBI Taxonomy" id="2714943"/>
    <lineage>
        <taxon>Bacteria</taxon>
        <taxon>Pseudomonadati</taxon>
        <taxon>Pseudomonadota</taxon>
        <taxon>Alphaproteobacteria</taxon>
        <taxon>Sphingomonadales</taxon>
        <taxon>Sphingomonadaceae</taxon>
        <taxon>Sphingomonas</taxon>
    </lineage>
</organism>
<dbReference type="SUPFAM" id="SSF53756">
    <property type="entry name" value="UDP-Glycosyltransferase/glycogen phosphorylase"/>
    <property type="match status" value="1"/>
</dbReference>
<evidence type="ECO:0000313" key="2">
    <source>
        <dbReference type="EMBL" id="QIK78062.1"/>
    </source>
</evidence>
<name>A0A6G7YMU9_9SPHN</name>
<evidence type="ECO:0000313" key="3">
    <source>
        <dbReference type="Proteomes" id="UP000503222"/>
    </source>
</evidence>
<dbReference type="Pfam" id="PF00534">
    <property type="entry name" value="Glycos_transf_1"/>
    <property type="match status" value="1"/>
</dbReference>
<dbReference type="Proteomes" id="UP000503222">
    <property type="component" value="Chromosome"/>
</dbReference>
<dbReference type="AlphaFoldDB" id="A0A6G7YMU9"/>
<keyword evidence="3" id="KW-1185">Reference proteome</keyword>
<dbReference type="GO" id="GO:0016757">
    <property type="term" value="F:glycosyltransferase activity"/>
    <property type="evidence" value="ECO:0007669"/>
    <property type="project" value="InterPro"/>
</dbReference>
<accession>A0A6G7YMU9</accession>
<evidence type="ECO:0000259" key="1">
    <source>
        <dbReference type="Pfam" id="PF00534"/>
    </source>
</evidence>
<feature type="domain" description="Glycosyl transferase family 1" evidence="1">
    <location>
        <begin position="201"/>
        <end position="357"/>
    </location>
</feature>
<dbReference type="CDD" id="cd03809">
    <property type="entry name" value="GT4_MtfB-like"/>
    <property type="match status" value="1"/>
</dbReference>
<dbReference type="PANTHER" id="PTHR46401:SF9">
    <property type="entry name" value="MANNOSYLTRANSFERASE A"/>
    <property type="match status" value="1"/>
</dbReference>